<evidence type="ECO:0000313" key="2">
    <source>
        <dbReference type="Proteomes" id="UP000185192"/>
    </source>
</evidence>
<evidence type="ECO:0000313" key="1">
    <source>
        <dbReference type="EMBL" id="SIN63571.1"/>
    </source>
</evidence>
<dbReference type="InterPro" id="IPR007396">
    <property type="entry name" value="TR_PAI2-type"/>
</dbReference>
<accession>A0A1N6CYD2</accession>
<dbReference type="OrthoDB" id="9794948at2"/>
<dbReference type="Gene3D" id="2.30.110.10">
    <property type="entry name" value="Electron Transport, Fmn-binding Protein, Chain A"/>
    <property type="match status" value="1"/>
</dbReference>
<gene>
    <name evidence="1" type="ORF">SAMN02745824_1257</name>
</gene>
<organism evidence="1 2">
    <name type="scientific">Parasphingorhabdus marina DSM 22363</name>
    <dbReference type="NCBI Taxonomy" id="1123272"/>
    <lineage>
        <taxon>Bacteria</taxon>
        <taxon>Pseudomonadati</taxon>
        <taxon>Pseudomonadota</taxon>
        <taxon>Alphaproteobacteria</taxon>
        <taxon>Sphingomonadales</taxon>
        <taxon>Sphingomonadaceae</taxon>
        <taxon>Parasphingorhabdus</taxon>
    </lineage>
</organism>
<keyword evidence="2" id="KW-1185">Reference proteome</keyword>
<dbReference type="EMBL" id="FSQW01000001">
    <property type="protein sequence ID" value="SIN63571.1"/>
    <property type="molecule type" value="Genomic_DNA"/>
</dbReference>
<dbReference type="AlphaFoldDB" id="A0A1N6CYD2"/>
<protein>
    <submittedName>
        <fullName evidence="1">Negative transcriptional regulator, PaiB family</fullName>
    </submittedName>
</protein>
<dbReference type="PIRSF" id="PIRSF010372">
    <property type="entry name" value="PaiB"/>
    <property type="match status" value="1"/>
</dbReference>
<dbReference type="RefSeq" id="WP_074204199.1">
    <property type="nucleotide sequence ID" value="NZ_FSQW01000001.1"/>
</dbReference>
<name>A0A1N6CYD2_9SPHN</name>
<dbReference type="SUPFAM" id="SSF50475">
    <property type="entry name" value="FMN-binding split barrel"/>
    <property type="match status" value="1"/>
</dbReference>
<reference evidence="2" key="1">
    <citation type="submission" date="2016-11" db="EMBL/GenBank/DDBJ databases">
        <authorList>
            <person name="Varghese N."/>
            <person name="Submissions S."/>
        </authorList>
    </citation>
    <scope>NUCLEOTIDE SEQUENCE [LARGE SCALE GENOMIC DNA]</scope>
    <source>
        <strain evidence="2">DSM 22363</strain>
    </source>
</reference>
<dbReference type="Proteomes" id="UP000185192">
    <property type="component" value="Unassembled WGS sequence"/>
</dbReference>
<dbReference type="STRING" id="1123272.SAMN02745824_1257"/>
<dbReference type="PANTHER" id="PTHR35802:SF1">
    <property type="entry name" value="PROTEASE SYNTHASE AND SPORULATION PROTEIN PAI 2"/>
    <property type="match status" value="1"/>
</dbReference>
<dbReference type="Pfam" id="PF04299">
    <property type="entry name" value="FMN_bind_2"/>
    <property type="match status" value="1"/>
</dbReference>
<dbReference type="InterPro" id="IPR012349">
    <property type="entry name" value="Split_barrel_FMN-bd"/>
</dbReference>
<dbReference type="PANTHER" id="PTHR35802">
    <property type="entry name" value="PROTEASE SYNTHASE AND SPORULATION PROTEIN PAI 2"/>
    <property type="match status" value="1"/>
</dbReference>
<sequence>MHPNPAFRWPKTAHDQDDADERAALEALIANIGFGMIFASTPDGPRVAHVPVFSTGDGALQFHLARGNALSRSLPGSTALCVVNGPDAYVSPDWYGGGDQVPTWNYVALELEGPVRKMEREGLIALLDDVTAVNEGRLAPKEPWHRDKMDSDRFEKMVGAITGFEMEILAWRPTVKLSQNKPAEMIENAARALEDQGRRAVAHMMREFAPK</sequence>
<proteinExistence type="predicted"/>